<dbReference type="OrthoDB" id="5153521at2759"/>
<reference evidence="2" key="1">
    <citation type="journal article" date="2020" name="Stud. Mycol.">
        <title>101 Dothideomycetes genomes: a test case for predicting lifestyles and emergence of pathogens.</title>
        <authorList>
            <person name="Haridas S."/>
            <person name="Albert R."/>
            <person name="Binder M."/>
            <person name="Bloem J."/>
            <person name="Labutti K."/>
            <person name="Salamov A."/>
            <person name="Andreopoulos B."/>
            <person name="Baker S."/>
            <person name="Barry K."/>
            <person name="Bills G."/>
            <person name="Bluhm B."/>
            <person name="Cannon C."/>
            <person name="Castanera R."/>
            <person name="Culley D."/>
            <person name="Daum C."/>
            <person name="Ezra D."/>
            <person name="Gonzalez J."/>
            <person name="Henrissat B."/>
            <person name="Kuo A."/>
            <person name="Liang C."/>
            <person name="Lipzen A."/>
            <person name="Lutzoni F."/>
            <person name="Magnuson J."/>
            <person name="Mondo S."/>
            <person name="Nolan M."/>
            <person name="Ohm R."/>
            <person name="Pangilinan J."/>
            <person name="Park H.-J."/>
            <person name="Ramirez L."/>
            <person name="Alfaro M."/>
            <person name="Sun H."/>
            <person name="Tritt A."/>
            <person name="Yoshinaga Y."/>
            <person name="Zwiers L.-H."/>
            <person name="Turgeon B."/>
            <person name="Goodwin S."/>
            <person name="Spatafora J."/>
            <person name="Crous P."/>
            <person name="Grigoriev I."/>
        </authorList>
    </citation>
    <scope>NUCLEOTIDE SEQUENCE</scope>
    <source>
        <strain evidence="2">CBS 101060</strain>
    </source>
</reference>
<gene>
    <name evidence="2" type="ORF">M501DRAFT_1006285</name>
</gene>
<keyword evidence="3" id="KW-1185">Reference proteome</keyword>
<evidence type="ECO:0000313" key="2">
    <source>
        <dbReference type="EMBL" id="KAF2837709.1"/>
    </source>
</evidence>
<proteinExistence type="predicted"/>
<organism evidence="2 3">
    <name type="scientific">Patellaria atrata CBS 101060</name>
    <dbReference type="NCBI Taxonomy" id="1346257"/>
    <lineage>
        <taxon>Eukaryota</taxon>
        <taxon>Fungi</taxon>
        <taxon>Dikarya</taxon>
        <taxon>Ascomycota</taxon>
        <taxon>Pezizomycotina</taxon>
        <taxon>Dothideomycetes</taxon>
        <taxon>Dothideomycetes incertae sedis</taxon>
        <taxon>Patellariales</taxon>
        <taxon>Patellariaceae</taxon>
        <taxon>Patellaria</taxon>
    </lineage>
</organism>
<dbReference type="AlphaFoldDB" id="A0A9P4S876"/>
<feature type="compositionally biased region" description="Polar residues" evidence="1">
    <location>
        <begin position="1"/>
        <end position="10"/>
    </location>
</feature>
<feature type="compositionally biased region" description="Basic and acidic residues" evidence="1">
    <location>
        <begin position="37"/>
        <end position="53"/>
    </location>
</feature>
<evidence type="ECO:0000313" key="3">
    <source>
        <dbReference type="Proteomes" id="UP000799429"/>
    </source>
</evidence>
<sequence>MASTSTNDLRSGSVDHRRFNEHKKKWAHGASFGPGRRVGDGHARPARLLRDSSADEEIDEASAAPAPDADITYSYDALRGAGHGSQILSIALAQAVERFESRETDKLVKEEYEVLDEDGEPVVTKKKGKNHADTATVAEEEDYEFV</sequence>
<accession>A0A9P4S876</accession>
<protein>
    <submittedName>
        <fullName evidence="2">Uncharacterized protein</fullName>
    </submittedName>
</protein>
<feature type="region of interest" description="Disordered" evidence="1">
    <location>
        <begin position="1"/>
        <end position="69"/>
    </location>
</feature>
<name>A0A9P4S876_9PEZI</name>
<evidence type="ECO:0000256" key="1">
    <source>
        <dbReference type="SAM" id="MobiDB-lite"/>
    </source>
</evidence>
<comment type="caution">
    <text evidence="2">The sequence shown here is derived from an EMBL/GenBank/DDBJ whole genome shotgun (WGS) entry which is preliminary data.</text>
</comment>
<dbReference type="Proteomes" id="UP000799429">
    <property type="component" value="Unassembled WGS sequence"/>
</dbReference>
<feature type="region of interest" description="Disordered" evidence="1">
    <location>
        <begin position="124"/>
        <end position="146"/>
    </location>
</feature>
<dbReference type="EMBL" id="MU006098">
    <property type="protein sequence ID" value="KAF2837709.1"/>
    <property type="molecule type" value="Genomic_DNA"/>
</dbReference>